<evidence type="ECO:0000256" key="5">
    <source>
        <dbReference type="SAM" id="MobiDB-lite"/>
    </source>
</evidence>
<dbReference type="Proteomes" id="UP000504606">
    <property type="component" value="Unplaced"/>
</dbReference>
<dbReference type="SUPFAM" id="SSF51445">
    <property type="entry name" value="(Trans)glycosidases"/>
    <property type="match status" value="1"/>
</dbReference>
<dbReference type="GO" id="GO:0004842">
    <property type="term" value="F:ubiquitin-protein transferase activity"/>
    <property type="evidence" value="ECO:0007669"/>
    <property type="project" value="TreeGrafter"/>
</dbReference>
<dbReference type="Gene3D" id="1.25.40.20">
    <property type="entry name" value="Ankyrin repeat-containing domain"/>
    <property type="match status" value="2"/>
</dbReference>
<feature type="region of interest" description="Disordered" evidence="5">
    <location>
        <begin position="646"/>
        <end position="678"/>
    </location>
</feature>
<dbReference type="InterPro" id="IPR029018">
    <property type="entry name" value="Hex-like_dom2"/>
</dbReference>
<dbReference type="PROSITE" id="PS50297">
    <property type="entry name" value="ANK_REP_REGION"/>
    <property type="match status" value="3"/>
</dbReference>
<dbReference type="InterPro" id="IPR036770">
    <property type="entry name" value="Ankyrin_rpt-contain_sf"/>
</dbReference>
<reference evidence="7" key="1">
    <citation type="submission" date="2025-08" db="UniProtKB">
        <authorList>
            <consortium name="RefSeq"/>
        </authorList>
    </citation>
    <scope>IDENTIFICATION</scope>
    <source>
        <tissue evidence="7">Whole organism</tissue>
    </source>
</reference>
<dbReference type="AlphaFoldDB" id="A0A6J1T7L0"/>
<dbReference type="SUPFAM" id="SSF55545">
    <property type="entry name" value="beta-N-acetylhexosaminidase-like domain"/>
    <property type="match status" value="1"/>
</dbReference>
<dbReference type="Gene3D" id="3.30.379.10">
    <property type="entry name" value="Chitobiase/beta-hexosaminidase domain 2-like"/>
    <property type="match status" value="1"/>
</dbReference>
<dbReference type="RefSeq" id="XP_026288872.1">
    <property type="nucleotide sequence ID" value="XM_026433087.2"/>
</dbReference>
<evidence type="ECO:0000313" key="6">
    <source>
        <dbReference type="Proteomes" id="UP000504606"/>
    </source>
</evidence>
<dbReference type="GO" id="GO:0016787">
    <property type="term" value="F:hydrolase activity"/>
    <property type="evidence" value="ECO:0007669"/>
    <property type="project" value="UniProtKB-KW"/>
</dbReference>
<evidence type="ECO:0000256" key="1">
    <source>
        <dbReference type="ARBA" id="ARBA00022737"/>
    </source>
</evidence>
<keyword evidence="6" id="KW-1185">Reference proteome</keyword>
<dbReference type="PRINTS" id="PR01415">
    <property type="entry name" value="ANKYRIN"/>
</dbReference>
<feature type="repeat" description="ANK" evidence="4">
    <location>
        <begin position="168"/>
        <end position="200"/>
    </location>
</feature>
<dbReference type="OrthoDB" id="5806726at2759"/>
<evidence type="ECO:0000256" key="3">
    <source>
        <dbReference type="ARBA" id="ARBA00023043"/>
    </source>
</evidence>
<dbReference type="GO" id="GO:0031436">
    <property type="term" value="C:BRCA1-BARD1 complex"/>
    <property type="evidence" value="ECO:0007669"/>
    <property type="project" value="TreeGrafter"/>
</dbReference>
<dbReference type="Gene3D" id="3.20.20.80">
    <property type="entry name" value="Glycosidases"/>
    <property type="match status" value="2"/>
</dbReference>
<accession>A0A6J1T7L0</accession>
<dbReference type="SUPFAM" id="SSF48403">
    <property type="entry name" value="Ankyrin repeat"/>
    <property type="match status" value="1"/>
</dbReference>
<evidence type="ECO:0000256" key="2">
    <source>
        <dbReference type="ARBA" id="ARBA00022801"/>
    </source>
</evidence>
<protein>
    <submittedName>
        <fullName evidence="7">Uncharacterized protein LOC113213876 isoform X1</fullName>
    </submittedName>
</protein>
<dbReference type="InterPro" id="IPR002110">
    <property type="entry name" value="Ankyrin_rpt"/>
</dbReference>
<dbReference type="InterPro" id="IPR017853">
    <property type="entry name" value="GH"/>
</dbReference>
<dbReference type="KEGG" id="foc:113213876"/>
<organism evidence="6 7">
    <name type="scientific">Frankliniella occidentalis</name>
    <name type="common">Western flower thrips</name>
    <name type="synonym">Euthrips occidentalis</name>
    <dbReference type="NCBI Taxonomy" id="133901"/>
    <lineage>
        <taxon>Eukaryota</taxon>
        <taxon>Metazoa</taxon>
        <taxon>Ecdysozoa</taxon>
        <taxon>Arthropoda</taxon>
        <taxon>Hexapoda</taxon>
        <taxon>Insecta</taxon>
        <taxon>Pterygota</taxon>
        <taxon>Neoptera</taxon>
        <taxon>Paraneoptera</taxon>
        <taxon>Thysanoptera</taxon>
        <taxon>Terebrantia</taxon>
        <taxon>Thripoidea</taxon>
        <taxon>Thripidae</taxon>
        <taxon>Frankliniella</taxon>
    </lineage>
</organism>
<feature type="repeat" description="ANK" evidence="4">
    <location>
        <begin position="52"/>
        <end position="84"/>
    </location>
</feature>
<feature type="compositionally biased region" description="Polar residues" evidence="5">
    <location>
        <begin position="261"/>
        <end position="275"/>
    </location>
</feature>
<dbReference type="PROSITE" id="PS50088">
    <property type="entry name" value="ANK_REPEAT"/>
    <property type="match status" value="3"/>
</dbReference>
<feature type="compositionally biased region" description="Polar residues" evidence="5">
    <location>
        <begin position="231"/>
        <end position="251"/>
    </location>
</feature>
<dbReference type="Pfam" id="PF00023">
    <property type="entry name" value="Ank"/>
    <property type="match status" value="1"/>
</dbReference>
<dbReference type="PANTHER" id="PTHR24171:SF11">
    <property type="entry name" value="26S PROTEASOME NON-ATPASE REGULATORY SUBUNIT 10"/>
    <property type="match status" value="1"/>
</dbReference>
<feature type="compositionally biased region" description="Polar residues" evidence="5">
    <location>
        <begin position="655"/>
        <end position="669"/>
    </location>
</feature>
<proteinExistence type="predicted"/>
<name>A0A6J1T7L0_FRAOC</name>
<feature type="repeat" description="ANK" evidence="4">
    <location>
        <begin position="135"/>
        <end position="167"/>
    </location>
</feature>
<gene>
    <name evidence="7" type="primary">LOC113213876</name>
</gene>
<evidence type="ECO:0000256" key="4">
    <source>
        <dbReference type="PROSITE-ProRule" id="PRU00023"/>
    </source>
</evidence>
<dbReference type="Pfam" id="PF12796">
    <property type="entry name" value="Ank_2"/>
    <property type="match status" value="1"/>
</dbReference>
<keyword evidence="2" id="KW-0378">Hydrolase</keyword>
<dbReference type="SMART" id="SM00248">
    <property type="entry name" value="ANK"/>
    <property type="match status" value="3"/>
</dbReference>
<evidence type="ECO:0000313" key="7">
    <source>
        <dbReference type="RefSeq" id="XP_026288872.1"/>
    </source>
</evidence>
<feature type="region of interest" description="Disordered" evidence="5">
    <location>
        <begin position="230"/>
        <end position="282"/>
    </location>
</feature>
<dbReference type="PANTHER" id="PTHR24171">
    <property type="entry name" value="ANKYRIN REPEAT DOMAIN-CONTAINING PROTEIN 39-RELATED"/>
    <property type="match status" value="1"/>
</dbReference>
<dbReference type="GO" id="GO:0085020">
    <property type="term" value="P:protein K6-linked ubiquitination"/>
    <property type="evidence" value="ECO:0007669"/>
    <property type="project" value="TreeGrafter"/>
</dbReference>
<keyword evidence="3 4" id="KW-0040">ANK repeat</keyword>
<sequence>MLQEILDNLRIAVEQGRTDIIRSVLEACESQISPDEPGAVTKEKILNSPCLDEGTFLHLATKLNHGDVVRTLLAFGSDPRVQNKLGLNAVDAANHHLREIYIEELLRATASSDCERVCQLLAAGISVNSWDSEESGNTPLHWAACYGNREIVSCLLDRGADVNSVNSLGVTPLHDAVARGDIDVIEELIQAGANAFVRATKGKFSGKTAFEIASQKPSLELIITKLAPYETASSPPQTSGEGNHSTLNTEQVPHLKRNLPSCHNTRKLSSSSMNSPKKDRLRSVSLESYDVVNRSNGFVSNGGEGNIQHAPLNHSQSACYTHESTSPKSSRRSLYSSQASLDLAPRIDQMVESLVRTHINTPVAPLVTQGPLHLLWPQPQHIVELGSDALDGDPEEPFLPQKELHISVVQGNVSVHRILDVWDLSRTALLALGYNVKIGDIQPAAGMETESQVECTVNEDLFSHRDAYQIHISSIKVKIAAASLAGLHYALCTFTQLLRLSVAAAEQEGRKPTLPSVLIQDYPTQRHRAVLLDVSPNGRVPILDYLFHLIDVWSSLKISHLHLYTRLLPSHEWQLCYSKSEMVTIDRYCQDRFISLVPVLDVEPHVNCQHLTKMWPAFQEIIASFPNIRYVHVGPRLSSLLLARDDDSSTHRCPNDSTEAGNRSSSVSVENEDLDRSRGAESDQISLALENDNGLYGVPSFMRELWHRLDLPPNITLMLCANGLHSRFYNIPPNVVLVEYGFQADYDFVQWTQDFRSQGNMTCLCPGTASWNSLAGCPEASICNIYRAVQAAQKQGSLGVVIAHWSGSFHLTPHPFSLPGFVVGAGLAWNASTHWDYLHTSLPALLDTHVFLDSAGILGGVILELGYAETLVLRVSRGQDRNDPRDLPPQDGSALYKLLTDPDSVNLERTPVDLFARVSKHIKRCQTSLFAAKPQCRFSEMVVQELQLAADLLLTSCRIGRSLVSVGTNPNSNMGLSVINLGISNLPPTFRTDIANKLLAHIEQYKGTWLQRHLPAGLQSSLLILTSVLRRFVPDESCSSVCSDTGRCILLFLYRFCSMVIILIFN</sequence>
<keyword evidence="1" id="KW-0677">Repeat</keyword>
<dbReference type="GO" id="GO:0070531">
    <property type="term" value="C:BRCA1-A complex"/>
    <property type="evidence" value="ECO:0007669"/>
    <property type="project" value="TreeGrafter"/>
</dbReference>
<dbReference type="GeneID" id="113213876"/>